<dbReference type="SUPFAM" id="SSF49478">
    <property type="entry name" value="Cna protein B-type domain"/>
    <property type="match status" value="3"/>
</dbReference>
<dbReference type="Proteomes" id="UP000521358">
    <property type="component" value="Unassembled WGS sequence"/>
</dbReference>
<dbReference type="RefSeq" id="WP_167807646.1">
    <property type="nucleotide sequence ID" value="NZ_JAAVMB010000012.1"/>
</dbReference>
<dbReference type="Pfam" id="PF05738">
    <property type="entry name" value="Cna_B"/>
    <property type="match status" value="3"/>
</dbReference>
<gene>
    <name evidence="3" type="ORF">HED35_10180</name>
</gene>
<dbReference type="Gene3D" id="2.60.40.1140">
    <property type="entry name" value="Collagen-binding surface protein Cna, B-type domain"/>
    <property type="match status" value="3"/>
</dbReference>
<dbReference type="AlphaFoldDB" id="A0A7X6I3E7"/>
<dbReference type="InterPro" id="IPR008454">
    <property type="entry name" value="Collagen-bd_Cna-like_B-typ_dom"/>
</dbReference>
<evidence type="ECO:0000313" key="4">
    <source>
        <dbReference type="Proteomes" id="UP000521358"/>
    </source>
</evidence>
<comment type="caution">
    <text evidence="3">The sequence shown here is derived from an EMBL/GenBank/DDBJ whole genome shotgun (WGS) entry which is preliminary data.</text>
</comment>
<name>A0A7X6I3E7_9ENTE</name>
<sequence length="571" mass="65834">MKRWIKMKKIIILLLGILFIVTPSISYASMILDELKIEGVRIDKNLKDDPNVHLDHLNTLSSRLYTIIDNNGNYYFCLQEHRAYPSGPSGVEYELDTTSEFAGSVVWLIEHFYSDYDGEKSKLNSYVNENFERKYSATQIAVWYFTNSDRFETPEKMKIINENKIIKELVESAEMHKDDSIKNYKELIEELDSQSVTLSEIKPIGEAGNYYLFETSVEKSMTNTFKITNEQISIELLTDNNTKTQDITDESIIEISNGNLINFQVPQKIINDNKDNGTLLLRAGADIESINKYYLMFTPVSANVQNIATRNKLKKELLDFRMISTKDVTRVTVIKDWDDDEDRDGFRPQNISVQLNSNGKPIGSPVVLQSENNWSYVWNNLPKNNDTGKEIIYSVTEIDKVSGYDSIIKENNDHYFVISNIHKPELIDISGEKKWVEPSGQNNIRPKTIRIHLLANGKKIDYVDVDESSNWKYSFKDLFKYENKEEILYTIEEEKVPGYQTEINGYNITNTYLNTKTSVTVTKAWNDSEDQDGIRPTSIQVQLYADGKAKGDPVTLTEANTWTHTWQELDE</sequence>
<organism evidence="3 4">
    <name type="scientific">Vagococcus fluvialis</name>
    <dbReference type="NCBI Taxonomy" id="2738"/>
    <lineage>
        <taxon>Bacteria</taxon>
        <taxon>Bacillati</taxon>
        <taxon>Bacillota</taxon>
        <taxon>Bacilli</taxon>
        <taxon>Lactobacillales</taxon>
        <taxon>Enterococcaceae</taxon>
        <taxon>Vagococcus</taxon>
    </lineage>
</organism>
<dbReference type="Pfam" id="PF08341">
    <property type="entry name" value="TED"/>
    <property type="match status" value="1"/>
</dbReference>
<dbReference type="InterPro" id="IPR013552">
    <property type="entry name" value="Thioester_dom"/>
</dbReference>
<evidence type="ECO:0000259" key="1">
    <source>
        <dbReference type="Pfam" id="PF05738"/>
    </source>
</evidence>
<feature type="domain" description="CNA-B" evidence="1">
    <location>
        <begin position="519"/>
        <end position="570"/>
    </location>
</feature>
<dbReference type="EMBL" id="JAAVMB010000012">
    <property type="protein sequence ID" value="NKC68456.1"/>
    <property type="molecule type" value="Genomic_DNA"/>
</dbReference>
<accession>A0A7X6I3E7</accession>
<evidence type="ECO:0000259" key="2">
    <source>
        <dbReference type="Pfam" id="PF08341"/>
    </source>
</evidence>
<dbReference type="CDD" id="cd00222">
    <property type="entry name" value="CollagenBindB"/>
    <property type="match status" value="3"/>
</dbReference>
<feature type="non-terminal residue" evidence="3">
    <location>
        <position position="571"/>
    </location>
</feature>
<protein>
    <submittedName>
        <fullName evidence="3">Cna B-type domain-containing protein</fullName>
    </submittedName>
</protein>
<reference evidence="3 4" key="1">
    <citation type="submission" date="2020-03" db="EMBL/GenBank/DDBJ databases">
        <title>Bacterial samples isolated from urine from healthy bovine heifers (Gyr breed).</title>
        <authorList>
            <person name="Giannattasio-Ferraz S."/>
            <person name="Maskeri L."/>
            <person name="Penido A."/>
            <person name="Barbosa-Stancioli E.F."/>
            <person name="Putonti C."/>
        </authorList>
    </citation>
    <scope>NUCLEOTIDE SEQUENCE [LARGE SCALE GENOMIC DNA]</scope>
    <source>
        <strain evidence="3 4">UFMG-H7</strain>
    </source>
</reference>
<evidence type="ECO:0000313" key="3">
    <source>
        <dbReference type="EMBL" id="NKC68456.1"/>
    </source>
</evidence>
<proteinExistence type="predicted"/>
<feature type="domain" description="CNA-B" evidence="1">
    <location>
        <begin position="429"/>
        <end position="511"/>
    </location>
</feature>
<feature type="domain" description="Thioester" evidence="2">
    <location>
        <begin position="75"/>
        <end position="173"/>
    </location>
</feature>
<feature type="domain" description="CNA-B" evidence="1">
    <location>
        <begin position="331"/>
        <end position="420"/>
    </location>
</feature>